<evidence type="ECO:0000259" key="2">
    <source>
        <dbReference type="PROSITE" id="PS50056"/>
    </source>
</evidence>
<dbReference type="InterPro" id="IPR052449">
    <property type="entry name" value="STYX-Interacting_Phosphatase"/>
</dbReference>
<dbReference type="PROSITE" id="PS50056">
    <property type="entry name" value="TYR_PHOSPHATASE_2"/>
    <property type="match status" value="1"/>
</dbReference>
<sequence length="320" mass="35938">MMQVVHEEATMSDQTLLHKRHHDYVYRLPTPPRIVIPPPTLANELPEVEIDRPSQQNAGDIDVSFLSSVDFSTFLSRNSLMDWSYERRRQAQMVLPFIFLGPMVAAKDMAFLQKEGITMILAIRPRAMGMVGAFKAAEEAGIHTATLEVPDYHTLISTFPRATRLINAHLSSTFTSDPNNPRLGKVFVFCESGNEKSAAIVAAYLMEMLGNIDYIKAIQICQAQRFCVNFDDTLKNLLQSYWDILLAKRSVAKANHGLITPDLLHGQVAQNIPGERSGSSRPKRSLDDSCDGDMEMEDAEWLSNDARLRAREAAPFQDVR</sequence>
<dbReference type="GO" id="GO:0005654">
    <property type="term" value="C:nucleoplasm"/>
    <property type="evidence" value="ECO:0007669"/>
    <property type="project" value="TreeGrafter"/>
</dbReference>
<protein>
    <submittedName>
        <fullName evidence="3">Phosphatases II</fullName>
    </submittedName>
</protein>
<evidence type="ECO:0000313" key="4">
    <source>
        <dbReference type="Proteomes" id="UP000799750"/>
    </source>
</evidence>
<feature type="region of interest" description="Disordered" evidence="1">
    <location>
        <begin position="271"/>
        <end position="292"/>
    </location>
</feature>
<name>A0A6A6REF4_9PEZI</name>
<dbReference type="GO" id="GO:0062026">
    <property type="term" value="P:negative regulation of SCF-dependent proteasomal ubiquitin-dependent catabolic process"/>
    <property type="evidence" value="ECO:0007669"/>
    <property type="project" value="TreeGrafter"/>
</dbReference>
<dbReference type="PANTHER" id="PTHR46588">
    <property type="entry name" value="SERINE/THREONINE/TYROSINE-INTERACTING PROTEIN"/>
    <property type="match status" value="1"/>
</dbReference>
<proteinExistence type="predicted"/>
<dbReference type="Gene3D" id="3.90.190.10">
    <property type="entry name" value="Protein tyrosine phosphatase superfamily"/>
    <property type="match status" value="1"/>
</dbReference>
<organism evidence="3 4">
    <name type="scientific">Lophium mytilinum</name>
    <dbReference type="NCBI Taxonomy" id="390894"/>
    <lineage>
        <taxon>Eukaryota</taxon>
        <taxon>Fungi</taxon>
        <taxon>Dikarya</taxon>
        <taxon>Ascomycota</taxon>
        <taxon>Pezizomycotina</taxon>
        <taxon>Dothideomycetes</taxon>
        <taxon>Pleosporomycetidae</taxon>
        <taxon>Mytilinidiales</taxon>
        <taxon>Mytilinidiaceae</taxon>
        <taxon>Lophium</taxon>
    </lineage>
</organism>
<evidence type="ECO:0000256" key="1">
    <source>
        <dbReference type="SAM" id="MobiDB-lite"/>
    </source>
</evidence>
<dbReference type="GO" id="GO:0005737">
    <property type="term" value="C:cytoplasm"/>
    <property type="evidence" value="ECO:0007669"/>
    <property type="project" value="TreeGrafter"/>
</dbReference>
<dbReference type="GO" id="GO:1990444">
    <property type="term" value="F:F-box domain binding"/>
    <property type="evidence" value="ECO:0007669"/>
    <property type="project" value="TreeGrafter"/>
</dbReference>
<dbReference type="PANTHER" id="PTHR46588:SF1">
    <property type="entry name" value="SERINE_THREONINE_TYROSINE-INTERACTING PROTEIN"/>
    <property type="match status" value="1"/>
</dbReference>
<dbReference type="AlphaFoldDB" id="A0A6A6REF4"/>
<feature type="domain" description="Tyrosine specific protein phosphatases" evidence="2">
    <location>
        <begin position="157"/>
        <end position="225"/>
    </location>
</feature>
<dbReference type="EMBL" id="MU004181">
    <property type="protein sequence ID" value="KAF2502796.1"/>
    <property type="molecule type" value="Genomic_DNA"/>
</dbReference>
<dbReference type="InterPro" id="IPR029021">
    <property type="entry name" value="Prot-tyrosine_phosphatase-like"/>
</dbReference>
<dbReference type="InterPro" id="IPR000387">
    <property type="entry name" value="Tyr_Pase_dom"/>
</dbReference>
<evidence type="ECO:0000313" key="3">
    <source>
        <dbReference type="EMBL" id="KAF2502796.1"/>
    </source>
</evidence>
<dbReference type="CDD" id="cd14498">
    <property type="entry name" value="DSP"/>
    <property type="match status" value="1"/>
</dbReference>
<dbReference type="SUPFAM" id="SSF52799">
    <property type="entry name" value="(Phosphotyrosine protein) phosphatases II"/>
    <property type="match status" value="1"/>
</dbReference>
<dbReference type="Proteomes" id="UP000799750">
    <property type="component" value="Unassembled WGS sequence"/>
</dbReference>
<reference evidence="3" key="1">
    <citation type="journal article" date="2020" name="Stud. Mycol.">
        <title>101 Dothideomycetes genomes: a test case for predicting lifestyles and emergence of pathogens.</title>
        <authorList>
            <person name="Haridas S."/>
            <person name="Albert R."/>
            <person name="Binder M."/>
            <person name="Bloem J."/>
            <person name="Labutti K."/>
            <person name="Salamov A."/>
            <person name="Andreopoulos B."/>
            <person name="Baker S."/>
            <person name="Barry K."/>
            <person name="Bills G."/>
            <person name="Bluhm B."/>
            <person name="Cannon C."/>
            <person name="Castanera R."/>
            <person name="Culley D."/>
            <person name="Daum C."/>
            <person name="Ezra D."/>
            <person name="Gonzalez J."/>
            <person name="Henrissat B."/>
            <person name="Kuo A."/>
            <person name="Liang C."/>
            <person name="Lipzen A."/>
            <person name="Lutzoni F."/>
            <person name="Magnuson J."/>
            <person name="Mondo S."/>
            <person name="Nolan M."/>
            <person name="Ohm R."/>
            <person name="Pangilinan J."/>
            <person name="Park H.-J."/>
            <person name="Ramirez L."/>
            <person name="Alfaro M."/>
            <person name="Sun H."/>
            <person name="Tritt A."/>
            <person name="Yoshinaga Y."/>
            <person name="Zwiers L.-H."/>
            <person name="Turgeon B."/>
            <person name="Goodwin S."/>
            <person name="Spatafora J."/>
            <person name="Crous P."/>
            <person name="Grigoriev I."/>
        </authorList>
    </citation>
    <scope>NUCLEOTIDE SEQUENCE</scope>
    <source>
        <strain evidence="3">CBS 269.34</strain>
    </source>
</reference>
<dbReference type="OrthoDB" id="10252009at2759"/>
<keyword evidence="4" id="KW-1185">Reference proteome</keyword>
<dbReference type="GO" id="GO:0070372">
    <property type="term" value="P:regulation of ERK1 and ERK2 cascade"/>
    <property type="evidence" value="ECO:0007669"/>
    <property type="project" value="TreeGrafter"/>
</dbReference>
<gene>
    <name evidence="3" type="ORF">BU16DRAFT_19124</name>
</gene>
<accession>A0A6A6REF4</accession>